<keyword evidence="3" id="KW-1185">Reference proteome</keyword>
<evidence type="ECO:0000313" key="2">
    <source>
        <dbReference type="EMBL" id="PLB53378.1"/>
    </source>
</evidence>
<dbReference type="AlphaFoldDB" id="A0A2I2GKG8"/>
<gene>
    <name evidence="2" type="ORF">P170DRAFT_508017</name>
</gene>
<dbReference type="GeneID" id="36562234"/>
<evidence type="ECO:0000256" key="1">
    <source>
        <dbReference type="SAM" id="Phobius"/>
    </source>
</evidence>
<proteinExistence type="predicted"/>
<evidence type="ECO:0000313" key="3">
    <source>
        <dbReference type="Proteomes" id="UP000234275"/>
    </source>
</evidence>
<dbReference type="RefSeq" id="XP_024708680.1">
    <property type="nucleotide sequence ID" value="XM_024854528.1"/>
</dbReference>
<name>A0A2I2GKG8_9EURO</name>
<dbReference type="PROSITE" id="PS51257">
    <property type="entry name" value="PROKAR_LIPOPROTEIN"/>
    <property type="match status" value="1"/>
</dbReference>
<dbReference type="VEuPathDB" id="FungiDB:P170DRAFT_508017"/>
<comment type="caution">
    <text evidence="2">The sequence shown here is derived from an EMBL/GenBank/DDBJ whole genome shotgun (WGS) entry which is preliminary data.</text>
</comment>
<dbReference type="Proteomes" id="UP000234275">
    <property type="component" value="Unassembled WGS sequence"/>
</dbReference>
<keyword evidence="1" id="KW-0472">Membrane</keyword>
<accession>A0A2I2GKG8</accession>
<sequence>MRGTVGWRDTNAPDCEDWSILTPVFLYLILAGCNFRFIRWLRLSHPTGGFDYKMTVGRTLTVASSGYMRSFRRSRSLLEYMDTEDAKLAHGTGTHNLDLETFNEGGSGHNQELSAYLVKV</sequence>
<keyword evidence="1" id="KW-0812">Transmembrane</keyword>
<keyword evidence="1" id="KW-1133">Transmembrane helix</keyword>
<reference evidence="2 3" key="1">
    <citation type="submission" date="2016-12" db="EMBL/GenBank/DDBJ databases">
        <title>The genomes of Aspergillus section Nigri reveals drivers in fungal speciation.</title>
        <authorList>
            <consortium name="DOE Joint Genome Institute"/>
            <person name="Vesth T.C."/>
            <person name="Nybo J."/>
            <person name="Theobald S."/>
            <person name="Brandl J."/>
            <person name="Frisvad J.C."/>
            <person name="Nielsen K.F."/>
            <person name="Lyhne E.K."/>
            <person name="Kogle M.E."/>
            <person name="Kuo A."/>
            <person name="Riley R."/>
            <person name="Clum A."/>
            <person name="Nolan M."/>
            <person name="Lipzen A."/>
            <person name="Salamov A."/>
            <person name="Henrissat B."/>
            <person name="Wiebenga A."/>
            <person name="De Vries R.P."/>
            <person name="Grigoriev I.V."/>
            <person name="Mortensen U.H."/>
            <person name="Andersen M.R."/>
            <person name="Baker S.E."/>
        </authorList>
    </citation>
    <scope>NUCLEOTIDE SEQUENCE [LARGE SCALE GENOMIC DNA]</scope>
    <source>
        <strain evidence="2 3">IBT 23096</strain>
    </source>
</reference>
<feature type="transmembrane region" description="Helical" evidence="1">
    <location>
        <begin position="20"/>
        <end position="38"/>
    </location>
</feature>
<protein>
    <submittedName>
        <fullName evidence="2">Uncharacterized protein</fullName>
    </submittedName>
</protein>
<dbReference type="EMBL" id="MSFO01000002">
    <property type="protein sequence ID" value="PLB53378.1"/>
    <property type="molecule type" value="Genomic_DNA"/>
</dbReference>
<organism evidence="2 3">
    <name type="scientific">Aspergillus steynii IBT 23096</name>
    <dbReference type="NCBI Taxonomy" id="1392250"/>
    <lineage>
        <taxon>Eukaryota</taxon>
        <taxon>Fungi</taxon>
        <taxon>Dikarya</taxon>
        <taxon>Ascomycota</taxon>
        <taxon>Pezizomycotina</taxon>
        <taxon>Eurotiomycetes</taxon>
        <taxon>Eurotiomycetidae</taxon>
        <taxon>Eurotiales</taxon>
        <taxon>Aspergillaceae</taxon>
        <taxon>Aspergillus</taxon>
        <taxon>Aspergillus subgen. Circumdati</taxon>
    </lineage>
</organism>